<gene>
    <name evidence="1" type="ORF">GGR12_001987</name>
</gene>
<reference evidence="1 2" key="1">
    <citation type="submission" date="2020-08" db="EMBL/GenBank/DDBJ databases">
        <title>Genomic Encyclopedia of Type Strains, Phase IV (KMG-IV): sequencing the most valuable type-strain genomes for metagenomic binning, comparative biology and taxonomic classification.</title>
        <authorList>
            <person name="Goeker M."/>
        </authorList>
    </citation>
    <scope>NUCLEOTIDE SEQUENCE [LARGE SCALE GENOMIC DNA]</scope>
    <source>
        <strain evidence="1 2">DSM 23960</strain>
    </source>
</reference>
<comment type="caution">
    <text evidence="1">The sequence shown here is derived from an EMBL/GenBank/DDBJ whole genome shotgun (WGS) entry which is preliminary data.</text>
</comment>
<proteinExistence type="predicted"/>
<dbReference type="AlphaFoldDB" id="A0A7W6JDJ4"/>
<dbReference type="RefSeq" id="WP_183204245.1">
    <property type="nucleotide sequence ID" value="NZ_BAAAER010000001.1"/>
</dbReference>
<protein>
    <recommendedName>
        <fullName evidence="3">SseB protein N-terminal domain-containing protein</fullName>
    </recommendedName>
</protein>
<evidence type="ECO:0000313" key="2">
    <source>
        <dbReference type="Proteomes" id="UP000529946"/>
    </source>
</evidence>
<dbReference type="Proteomes" id="UP000529946">
    <property type="component" value="Unassembled WGS sequence"/>
</dbReference>
<name>A0A7W6JDJ4_9CAUL</name>
<accession>A0A7W6JDJ4</accession>
<dbReference type="EMBL" id="JACIDM010000002">
    <property type="protein sequence ID" value="MBB4083121.1"/>
    <property type="molecule type" value="Genomic_DNA"/>
</dbReference>
<evidence type="ECO:0008006" key="3">
    <source>
        <dbReference type="Google" id="ProtNLM"/>
    </source>
</evidence>
<keyword evidence="2" id="KW-1185">Reference proteome</keyword>
<organism evidence="1 2">
    <name type="scientific">Brevundimonas lenta</name>
    <dbReference type="NCBI Taxonomy" id="424796"/>
    <lineage>
        <taxon>Bacteria</taxon>
        <taxon>Pseudomonadati</taxon>
        <taxon>Pseudomonadota</taxon>
        <taxon>Alphaproteobacteria</taxon>
        <taxon>Caulobacterales</taxon>
        <taxon>Caulobacteraceae</taxon>
        <taxon>Brevundimonas</taxon>
    </lineage>
</organism>
<sequence length="230" mass="23980">MANEHPLELAIASALKDPTRASGLEVALLSAELYVVPTDGVPAAGVELGRDRPLDLQGIVLKNGKQATAAFIRREGATVVFGAPASMGMRGQHLLEAFRNGWVVLNPGQEQGLVLSPEDIAIILGAAGAAQPAPEREDVTLSVPERTPDVLIARLKTVLTADGITAAWLARSTTRAGEKGWRLEVRGDRGLDDVRSRVAAAVDGLDFGGEPLDLVFAQGAGADAVGVKLV</sequence>
<evidence type="ECO:0000313" key="1">
    <source>
        <dbReference type="EMBL" id="MBB4083121.1"/>
    </source>
</evidence>